<evidence type="ECO:0000313" key="6">
    <source>
        <dbReference type="EMBL" id="CAF3389351.1"/>
    </source>
</evidence>
<keyword evidence="2 4" id="KW-0689">Ribosomal protein</keyword>
<dbReference type="Proteomes" id="UP000663869">
    <property type="component" value="Unassembled WGS sequence"/>
</dbReference>
<dbReference type="PANTHER" id="PTHR12884">
    <property type="entry name" value="60S RIBOSOMAL PROTEIN L29"/>
    <property type="match status" value="1"/>
</dbReference>
<dbReference type="Proteomes" id="UP000663825">
    <property type="component" value="Unassembled WGS sequence"/>
</dbReference>
<dbReference type="Proteomes" id="UP000663865">
    <property type="component" value="Unassembled WGS sequence"/>
</dbReference>
<feature type="compositionally biased region" description="Basic residues" evidence="5">
    <location>
        <begin position="113"/>
        <end position="127"/>
    </location>
</feature>
<dbReference type="EMBL" id="CAJOBO010000025">
    <property type="protein sequence ID" value="CAF4101841.1"/>
    <property type="molecule type" value="Genomic_DNA"/>
</dbReference>
<dbReference type="OrthoDB" id="996720at2759"/>
<dbReference type="EMBL" id="CAJOBP010000059">
    <property type="protein sequence ID" value="CAF4112873.1"/>
    <property type="molecule type" value="Genomic_DNA"/>
</dbReference>
<dbReference type="Pfam" id="PF01779">
    <property type="entry name" value="Ribosomal_L29e"/>
    <property type="match status" value="1"/>
</dbReference>
<evidence type="ECO:0000313" key="10">
    <source>
        <dbReference type="EMBL" id="CAF3689438.1"/>
    </source>
</evidence>
<dbReference type="Proteomes" id="UP000663872">
    <property type="component" value="Unassembled WGS sequence"/>
</dbReference>
<evidence type="ECO:0000256" key="4">
    <source>
        <dbReference type="RuleBase" id="RU364026"/>
    </source>
</evidence>
<dbReference type="PANTHER" id="PTHR12884:SF0">
    <property type="entry name" value="60S RIBOSOMAL PROTEIN L29"/>
    <property type="match status" value="1"/>
</dbReference>
<dbReference type="Proteomes" id="UP000663862">
    <property type="component" value="Unassembled WGS sequence"/>
</dbReference>
<accession>A0A818G4S0</accession>
<name>A0A818G4S0_9BILA</name>
<dbReference type="Proteomes" id="UP000663833">
    <property type="component" value="Unassembled WGS sequence"/>
</dbReference>
<evidence type="ECO:0000256" key="1">
    <source>
        <dbReference type="ARBA" id="ARBA00010247"/>
    </source>
</evidence>
<protein>
    <recommendedName>
        <fullName evidence="4">60S ribosomal protein L29</fullName>
    </recommendedName>
</protein>
<evidence type="ECO:0000256" key="2">
    <source>
        <dbReference type="ARBA" id="ARBA00022980"/>
    </source>
</evidence>
<dbReference type="EMBL" id="CAJOBR010000045">
    <property type="protein sequence ID" value="CAF4454535.1"/>
    <property type="molecule type" value="Genomic_DNA"/>
</dbReference>
<dbReference type="Gene3D" id="6.10.140.1730">
    <property type="match status" value="1"/>
</dbReference>
<evidence type="ECO:0000313" key="16">
    <source>
        <dbReference type="Proteomes" id="UP000663872"/>
    </source>
</evidence>
<evidence type="ECO:0000313" key="9">
    <source>
        <dbReference type="EMBL" id="CAF3508201.1"/>
    </source>
</evidence>
<dbReference type="Proteomes" id="UP000663873">
    <property type="component" value="Unassembled WGS sequence"/>
</dbReference>
<proteinExistence type="inferred from homology"/>
<dbReference type="Proteomes" id="UP000663851">
    <property type="component" value="Unassembled WGS sequence"/>
</dbReference>
<dbReference type="EMBL" id="CAJNYV010004722">
    <property type="protein sequence ID" value="CAF3689438.1"/>
    <property type="molecule type" value="Genomic_DNA"/>
</dbReference>
<dbReference type="EMBL" id="CAJNYU010001305">
    <property type="protein sequence ID" value="CAF3426484.1"/>
    <property type="molecule type" value="Genomic_DNA"/>
</dbReference>
<dbReference type="AlphaFoldDB" id="A0A818G4S0"/>
<evidence type="ECO:0000313" key="12">
    <source>
        <dbReference type="EMBL" id="CAF4112873.1"/>
    </source>
</evidence>
<gene>
    <name evidence="7" type="ORF">FME351_LOCUS11412</name>
    <name evidence="8" type="ORF">GRG538_LOCUS16548</name>
    <name evidence="11" type="ORF">HFQ381_LOCUS1014</name>
    <name evidence="10" type="ORF">KIK155_LOCUS25887</name>
    <name evidence="9" type="ORF">LUA448_LOCUS25712</name>
    <name evidence="14" type="ORF">QYT958_LOCUS906</name>
    <name evidence="6" type="ORF">TIS948_LOCUS26690</name>
    <name evidence="15" type="ORF">TOA249_LOCUS880</name>
    <name evidence="13" type="ORF">TSG867_LOCUS1445</name>
    <name evidence="12" type="ORF">UJA718_LOCUS1038</name>
</gene>
<evidence type="ECO:0000313" key="14">
    <source>
        <dbReference type="EMBL" id="CAF4454535.1"/>
    </source>
</evidence>
<evidence type="ECO:0000313" key="8">
    <source>
        <dbReference type="EMBL" id="CAF3484228.1"/>
    </source>
</evidence>
<dbReference type="GO" id="GO:0022625">
    <property type="term" value="C:cytosolic large ribosomal subunit"/>
    <property type="evidence" value="ECO:0007669"/>
    <property type="project" value="TreeGrafter"/>
</dbReference>
<reference evidence="8" key="1">
    <citation type="submission" date="2021-02" db="EMBL/GenBank/DDBJ databases">
        <authorList>
            <person name="Nowell W R."/>
        </authorList>
    </citation>
    <scope>NUCLEOTIDE SEQUENCE</scope>
</reference>
<dbReference type="EMBL" id="CAJNYT010002646">
    <property type="protein sequence ID" value="CAF3484228.1"/>
    <property type="molecule type" value="Genomic_DNA"/>
</dbReference>
<evidence type="ECO:0000313" key="11">
    <source>
        <dbReference type="EMBL" id="CAF4101841.1"/>
    </source>
</evidence>
<evidence type="ECO:0000313" key="15">
    <source>
        <dbReference type="EMBL" id="CAF4470265.1"/>
    </source>
</evidence>
<dbReference type="InterPro" id="IPR002673">
    <property type="entry name" value="Ribosomal_eL29"/>
</dbReference>
<feature type="region of interest" description="Disordered" evidence="5">
    <location>
        <begin position="1"/>
        <end position="35"/>
    </location>
</feature>
<dbReference type="EMBL" id="CAJNYD010003428">
    <property type="protein sequence ID" value="CAF3508201.1"/>
    <property type="molecule type" value="Genomic_DNA"/>
</dbReference>
<evidence type="ECO:0000313" key="7">
    <source>
        <dbReference type="EMBL" id="CAF3426484.1"/>
    </source>
</evidence>
<sequence length="157" mass="17264">MAKSKNHTNHNQNKKDHRNGIKRPQSQRFPSLSGVDPKYVRNLKFTKHHNHVARKNLLKVRKAKIASGTASAGKVVKRVARQVEVKKSSSWSLASLLKNVAKYFPGESTNAVTKKRTKRTHPKKKSVKPATTAKATTTTAKAATTTTAKATTTAAKK</sequence>
<dbReference type="EMBL" id="CAJOBS010000021">
    <property type="protein sequence ID" value="CAF4470265.1"/>
    <property type="molecule type" value="Genomic_DNA"/>
</dbReference>
<evidence type="ECO:0000256" key="5">
    <source>
        <dbReference type="SAM" id="MobiDB-lite"/>
    </source>
</evidence>
<dbReference type="EMBL" id="CAJOBQ010000032">
    <property type="protein sequence ID" value="CAF4223736.1"/>
    <property type="molecule type" value="Genomic_DNA"/>
</dbReference>
<dbReference type="GO" id="GO:0002181">
    <property type="term" value="P:cytoplasmic translation"/>
    <property type="evidence" value="ECO:0007669"/>
    <property type="project" value="TreeGrafter"/>
</dbReference>
<organism evidence="8 16">
    <name type="scientific">Rotaria socialis</name>
    <dbReference type="NCBI Taxonomy" id="392032"/>
    <lineage>
        <taxon>Eukaryota</taxon>
        <taxon>Metazoa</taxon>
        <taxon>Spiralia</taxon>
        <taxon>Gnathifera</taxon>
        <taxon>Rotifera</taxon>
        <taxon>Eurotatoria</taxon>
        <taxon>Bdelloidea</taxon>
        <taxon>Philodinida</taxon>
        <taxon>Philodinidae</taxon>
        <taxon>Rotaria</taxon>
    </lineage>
</organism>
<dbReference type="Proteomes" id="UP000663848">
    <property type="component" value="Unassembled WGS sequence"/>
</dbReference>
<dbReference type="GO" id="GO:0003735">
    <property type="term" value="F:structural constituent of ribosome"/>
    <property type="evidence" value="ECO:0007669"/>
    <property type="project" value="UniProtKB-UniRule"/>
</dbReference>
<comment type="caution">
    <text evidence="8">The sequence shown here is derived from an EMBL/GenBank/DDBJ whole genome shotgun (WGS) entry which is preliminary data.</text>
</comment>
<feature type="region of interest" description="Disordered" evidence="5">
    <location>
        <begin position="111"/>
        <end position="157"/>
    </location>
</feature>
<evidence type="ECO:0000256" key="3">
    <source>
        <dbReference type="ARBA" id="ARBA00023274"/>
    </source>
</evidence>
<dbReference type="EMBL" id="CAJNXB010004705">
    <property type="protein sequence ID" value="CAF3389351.1"/>
    <property type="molecule type" value="Genomic_DNA"/>
</dbReference>
<evidence type="ECO:0000313" key="13">
    <source>
        <dbReference type="EMBL" id="CAF4223736.1"/>
    </source>
</evidence>
<feature type="compositionally biased region" description="Low complexity" evidence="5">
    <location>
        <begin position="130"/>
        <end position="157"/>
    </location>
</feature>
<keyword evidence="17" id="KW-1185">Reference proteome</keyword>
<keyword evidence="3 4" id="KW-0687">Ribonucleoprotein</keyword>
<dbReference type="Proteomes" id="UP000663838">
    <property type="component" value="Unassembled WGS sequence"/>
</dbReference>
<comment type="similarity">
    <text evidence="1 4">Belongs to the eukaryotic ribosomal protein eL29 family.</text>
</comment>
<evidence type="ECO:0000313" key="17">
    <source>
        <dbReference type="Proteomes" id="UP000663873"/>
    </source>
</evidence>